<evidence type="ECO:0000256" key="12">
    <source>
        <dbReference type="ARBA" id="ARBA00025185"/>
    </source>
</evidence>
<dbReference type="InterPro" id="IPR050536">
    <property type="entry name" value="DtxR_MntR_Metal-Reg"/>
</dbReference>
<evidence type="ECO:0000256" key="8">
    <source>
        <dbReference type="ARBA" id="ARBA00023125"/>
    </source>
</evidence>
<dbReference type="InterPro" id="IPR022689">
    <property type="entry name" value="Iron_dep_repressor"/>
</dbReference>
<proteinExistence type="inferred from homology"/>
<dbReference type="PROSITE" id="PS50944">
    <property type="entry name" value="HTH_DTXR"/>
    <property type="match status" value="1"/>
</dbReference>
<keyword evidence="5" id="KW-0963">Cytoplasm</keyword>
<organism evidence="15 16">
    <name type="scientific">Stakelama flava</name>
    <dbReference type="NCBI Taxonomy" id="2860338"/>
    <lineage>
        <taxon>Bacteria</taxon>
        <taxon>Pseudomonadati</taxon>
        <taxon>Pseudomonadota</taxon>
        <taxon>Alphaproteobacteria</taxon>
        <taxon>Sphingomonadales</taxon>
        <taxon>Sphingomonadaceae</taxon>
        <taxon>Stakelama</taxon>
    </lineage>
</organism>
<comment type="function">
    <text evidence="12">In the presence of manganese, represses expression of mntH and mntS. Up-regulates expression of mntP.</text>
</comment>
<evidence type="ECO:0000256" key="4">
    <source>
        <dbReference type="ARBA" id="ARBA00022386"/>
    </source>
</evidence>
<keyword evidence="10" id="KW-0804">Transcription</keyword>
<comment type="caution">
    <text evidence="15">The sequence shown here is derived from an EMBL/GenBank/DDBJ whole genome shotgun (WGS) entry which is preliminary data.</text>
</comment>
<protein>
    <recommendedName>
        <fullName evidence="4">Transcriptional regulator MntR</fullName>
    </recommendedName>
    <alternativeName>
        <fullName evidence="13">Manganese transport regulator</fullName>
    </alternativeName>
</protein>
<dbReference type="InterPro" id="IPR022687">
    <property type="entry name" value="HTH_DTXR"/>
</dbReference>
<gene>
    <name evidence="15" type="primary">mntR</name>
    <name evidence="15" type="ORF">KY084_04925</name>
</gene>
<evidence type="ECO:0000256" key="10">
    <source>
        <dbReference type="ARBA" id="ARBA00023163"/>
    </source>
</evidence>
<feature type="domain" description="HTH dtxR-type" evidence="14">
    <location>
        <begin position="20"/>
        <end position="81"/>
    </location>
</feature>
<accession>A0ABS6XJ93</accession>
<keyword evidence="8" id="KW-0238">DNA-binding</keyword>
<name>A0ABS6XJ93_9SPHN</name>
<keyword evidence="11" id="KW-0464">Manganese</keyword>
<evidence type="ECO:0000256" key="9">
    <source>
        <dbReference type="ARBA" id="ARBA00023159"/>
    </source>
</evidence>
<evidence type="ECO:0000256" key="5">
    <source>
        <dbReference type="ARBA" id="ARBA00022490"/>
    </source>
</evidence>
<sequence>MSSNTARRAAAFRKTREAHLTEVAEDYVELIGDLINEFGEARLTDIAENMAVSQATASKIVSRLKREGLVENRPYRSIFLTDTGEAMANEARRKHRIVLAFLQALGIDDATAQADSEGMEHHVSDVTLTALDALTRRLNRQADS</sequence>
<evidence type="ECO:0000259" key="14">
    <source>
        <dbReference type="PROSITE" id="PS50944"/>
    </source>
</evidence>
<evidence type="ECO:0000256" key="7">
    <source>
        <dbReference type="ARBA" id="ARBA00023015"/>
    </source>
</evidence>
<evidence type="ECO:0000313" key="16">
    <source>
        <dbReference type="Proteomes" id="UP001197214"/>
    </source>
</evidence>
<dbReference type="EMBL" id="JAHWZX010000003">
    <property type="protein sequence ID" value="MBW4330216.1"/>
    <property type="molecule type" value="Genomic_DNA"/>
</dbReference>
<dbReference type="InterPro" id="IPR001367">
    <property type="entry name" value="Fe_dep_repressor"/>
</dbReference>
<evidence type="ECO:0000256" key="1">
    <source>
        <dbReference type="ARBA" id="ARBA00004496"/>
    </source>
</evidence>
<dbReference type="SMART" id="SM00529">
    <property type="entry name" value="HTH_DTXR"/>
    <property type="match status" value="1"/>
</dbReference>
<dbReference type="RefSeq" id="WP_219237317.1">
    <property type="nucleotide sequence ID" value="NZ_JAHWZX010000003.1"/>
</dbReference>
<comment type="subunit">
    <text evidence="3">Homodimer.</text>
</comment>
<keyword evidence="16" id="KW-1185">Reference proteome</keyword>
<reference evidence="15 16" key="1">
    <citation type="submission" date="2021-07" db="EMBL/GenBank/DDBJ databases">
        <title>Stakelama flava sp. nov., a novel endophytic bacterium isolated from branch of Kandelia candel.</title>
        <authorList>
            <person name="Tuo L."/>
        </authorList>
    </citation>
    <scope>NUCLEOTIDE SEQUENCE [LARGE SCALE GENOMIC DNA]</scope>
    <source>
        <strain evidence="15 16">CBK3Z-3</strain>
    </source>
</reference>
<dbReference type="PANTHER" id="PTHR33238">
    <property type="entry name" value="IRON (METAL) DEPENDENT REPRESSOR, DTXR FAMILY"/>
    <property type="match status" value="1"/>
</dbReference>
<dbReference type="Pfam" id="PF01325">
    <property type="entry name" value="Fe_dep_repress"/>
    <property type="match status" value="1"/>
</dbReference>
<evidence type="ECO:0000256" key="13">
    <source>
        <dbReference type="ARBA" id="ARBA00032593"/>
    </source>
</evidence>
<evidence type="ECO:0000256" key="2">
    <source>
        <dbReference type="ARBA" id="ARBA00007871"/>
    </source>
</evidence>
<evidence type="ECO:0000256" key="11">
    <source>
        <dbReference type="ARBA" id="ARBA00023211"/>
    </source>
</evidence>
<keyword evidence="9" id="KW-0010">Activator</keyword>
<dbReference type="PANTHER" id="PTHR33238:SF11">
    <property type="entry name" value="TRANSCRIPTIONAL REGULATOR MNTR"/>
    <property type="match status" value="1"/>
</dbReference>
<dbReference type="Proteomes" id="UP001197214">
    <property type="component" value="Unassembled WGS sequence"/>
</dbReference>
<dbReference type="Pfam" id="PF02742">
    <property type="entry name" value="Fe_dep_repr_C"/>
    <property type="match status" value="1"/>
</dbReference>
<comment type="subcellular location">
    <subcellularLocation>
        <location evidence="1">Cytoplasm</location>
    </subcellularLocation>
</comment>
<evidence type="ECO:0000256" key="6">
    <source>
        <dbReference type="ARBA" id="ARBA00022491"/>
    </source>
</evidence>
<keyword evidence="7" id="KW-0805">Transcription regulation</keyword>
<evidence type="ECO:0000313" key="15">
    <source>
        <dbReference type="EMBL" id="MBW4330216.1"/>
    </source>
</evidence>
<comment type="similarity">
    <text evidence="2">Belongs to the DtxR/MntR family.</text>
</comment>
<evidence type="ECO:0000256" key="3">
    <source>
        <dbReference type="ARBA" id="ARBA00011738"/>
    </source>
</evidence>
<dbReference type="NCBIfam" id="NF008273">
    <property type="entry name" value="PRK11050.1"/>
    <property type="match status" value="1"/>
</dbReference>
<keyword evidence="6" id="KW-0678">Repressor</keyword>